<dbReference type="Pfam" id="PF01638">
    <property type="entry name" value="HxlR"/>
    <property type="match status" value="1"/>
</dbReference>
<dbReference type="Proteomes" id="UP000518605">
    <property type="component" value="Unassembled WGS sequence"/>
</dbReference>
<dbReference type="InterPro" id="IPR011991">
    <property type="entry name" value="ArsR-like_HTH"/>
</dbReference>
<dbReference type="CDD" id="cd00090">
    <property type="entry name" value="HTH_ARSR"/>
    <property type="match status" value="1"/>
</dbReference>
<evidence type="ECO:0000256" key="2">
    <source>
        <dbReference type="ARBA" id="ARBA00023125"/>
    </source>
</evidence>
<evidence type="ECO:0000313" key="6">
    <source>
        <dbReference type="Proteomes" id="UP000518605"/>
    </source>
</evidence>
<comment type="caution">
    <text evidence="5">The sequence shown here is derived from an EMBL/GenBank/DDBJ whole genome shotgun (WGS) entry which is preliminary data.</text>
</comment>
<dbReference type="Gene3D" id="1.10.10.10">
    <property type="entry name" value="Winged helix-like DNA-binding domain superfamily/Winged helix DNA-binding domain"/>
    <property type="match status" value="1"/>
</dbReference>
<dbReference type="InterPro" id="IPR036390">
    <property type="entry name" value="WH_DNA-bd_sf"/>
</dbReference>
<dbReference type="EMBL" id="JACHXW010000002">
    <property type="protein sequence ID" value="MBB3151033.1"/>
    <property type="molecule type" value="Genomic_DNA"/>
</dbReference>
<protein>
    <submittedName>
        <fullName evidence="5">DNA-binding HxlR family transcriptional regulator</fullName>
    </submittedName>
</protein>
<organism evidence="5 6">
    <name type="scientific">Paenibacillus endophyticus</name>
    <dbReference type="NCBI Taxonomy" id="1294268"/>
    <lineage>
        <taxon>Bacteria</taxon>
        <taxon>Bacillati</taxon>
        <taxon>Bacillota</taxon>
        <taxon>Bacilli</taxon>
        <taxon>Bacillales</taxon>
        <taxon>Paenibacillaceae</taxon>
        <taxon>Paenibacillus</taxon>
    </lineage>
</organism>
<keyword evidence="6" id="KW-1185">Reference proteome</keyword>
<name>A0A7W5C4S2_9BACL</name>
<dbReference type="InterPro" id="IPR036388">
    <property type="entry name" value="WH-like_DNA-bd_sf"/>
</dbReference>
<keyword evidence="3" id="KW-0804">Transcription</keyword>
<sequence>MAKYGEDFMKCPMFTAQSLIGGKWKVFLLWALHDGPKRFSEMQRLLPEVTQSMLTNTLRDLEKDGLIHREVYRQVPPKVEYSLTPIGDKLMPILQLLLGWGTEYMEDMGTLDLENSGLDPARWAAINKGMTQLK</sequence>
<evidence type="ECO:0000256" key="1">
    <source>
        <dbReference type="ARBA" id="ARBA00023015"/>
    </source>
</evidence>
<accession>A0A7W5C4S2</accession>
<keyword evidence="2 5" id="KW-0238">DNA-binding</keyword>
<keyword evidence="1" id="KW-0805">Transcription regulation</keyword>
<evidence type="ECO:0000256" key="3">
    <source>
        <dbReference type="ARBA" id="ARBA00023163"/>
    </source>
</evidence>
<gene>
    <name evidence="5" type="ORF">FHS16_001067</name>
</gene>
<feature type="domain" description="HTH hxlR-type" evidence="4">
    <location>
        <begin position="11"/>
        <end position="109"/>
    </location>
</feature>
<reference evidence="5 6" key="1">
    <citation type="submission" date="2020-08" db="EMBL/GenBank/DDBJ databases">
        <title>Genomic Encyclopedia of Type Strains, Phase III (KMG-III): the genomes of soil and plant-associated and newly described type strains.</title>
        <authorList>
            <person name="Whitman W."/>
        </authorList>
    </citation>
    <scope>NUCLEOTIDE SEQUENCE [LARGE SCALE GENOMIC DNA]</scope>
    <source>
        <strain evidence="5 6">CECT 8234</strain>
    </source>
</reference>
<dbReference type="PANTHER" id="PTHR33204:SF38">
    <property type="entry name" value="HTH-TYPE TRANSCRIPTIONAL ACTIVATOR HXLR"/>
    <property type="match status" value="1"/>
</dbReference>
<evidence type="ECO:0000313" key="5">
    <source>
        <dbReference type="EMBL" id="MBB3151033.1"/>
    </source>
</evidence>
<evidence type="ECO:0000259" key="4">
    <source>
        <dbReference type="PROSITE" id="PS51118"/>
    </source>
</evidence>
<dbReference type="GO" id="GO:0003677">
    <property type="term" value="F:DNA binding"/>
    <property type="evidence" value="ECO:0007669"/>
    <property type="project" value="UniProtKB-KW"/>
</dbReference>
<dbReference type="PANTHER" id="PTHR33204">
    <property type="entry name" value="TRANSCRIPTIONAL REGULATOR, MARR FAMILY"/>
    <property type="match status" value="1"/>
</dbReference>
<dbReference type="PROSITE" id="PS51118">
    <property type="entry name" value="HTH_HXLR"/>
    <property type="match status" value="1"/>
</dbReference>
<dbReference type="InterPro" id="IPR002577">
    <property type="entry name" value="HTH_HxlR"/>
</dbReference>
<dbReference type="AlphaFoldDB" id="A0A7W5C4S2"/>
<proteinExistence type="predicted"/>
<dbReference type="RefSeq" id="WP_183559542.1">
    <property type="nucleotide sequence ID" value="NZ_CBCSLB010000009.1"/>
</dbReference>
<dbReference type="SUPFAM" id="SSF46785">
    <property type="entry name" value="Winged helix' DNA-binding domain"/>
    <property type="match status" value="1"/>
</dbReference>